<dbReference type="PRINTS" id="PR01036">
    <property type="entry name" value="TCRTETB"/>
</dbReference>
<evidence type="ECO:0000313" key="13">
    <source>
        <dbReference type="Proteomes" id="UP000825890"/>
    </source>
</evidence>
<reference evidence="12 13" key="1">
    <citation type="submission" date="2021-01" db="EMBL/GenBank/DDBJ databases">
        <title>Cercospora kikuchii MAFF 305040 whole genome shotgun sequence.</title>
        <authorList>
            <person name="Kashiwa T."/>
            <person name="Suzuki T."/>
        </authorList>
    </citation>
    <scope>NUCLEOTIDE SEQUENCE [LARGE SCALE GENOMIC DNA]</scope>
    <source>
        <strain evidence="12 13">MAFF 305040</strain>
    </source>
</reference>
<evidence type="ECO:0000256" key="4">
    <source>
        <dbReference type="ARBA" id="ARBA00022475"/>
    </source>
</evidence>
<comment type="subcellular location">
    <subcellularLocation>
        <location evidence="1">Cell membrane</location>
        <topology evidence="1">Multi-pass membrane protein</topology>
    </subcellularLocation>
</comment>
<keyword evidence="5 10" id="KW-0812">Transmembrane</keyword>
<feature type="transmembrane region" description="Helical" evidence="10">
    <location>
        <begin position="538"/>
        <end position="556"/>
    </location>
</feature>
<feature type="region of interest" description="Disordered" evidence="9">
    <location>
        <begin position="1"/>
        <end position="56"/>
    </location>
</feature>
<keyword evidence="4" id="KW-1003">Cell membrane</keyword>
<dbReference type="PANTHER" id="PTHR23501">
    <property type="entry name" value="MAJOR FACILITATOR SUPERFAMILY"/>
    <property type="match status" value="1"/>
</dbReference>
<feature type="transmembrane region" description="Helical" evidence="10">
    <location>
        <begin position="223"/>
        <end position="243"/>
    </location>
</feature>
<evidence type="ECO:0000256" key="9">
    <source>
        <dbReference type="SAM" id="MobiDB-lite"/>
    </source>
</evidence>
<sequence>MAERQEGDVPTAESTIKTVSSAGAVVVEPIETTRPSSREDETSQRPSNSNPEALETEELKHRSKLQVWSIVLALYLVLFIAALDQTIIATAIPTITSSLRSASGYTWLGGAYLLATAVAGLLWTKGSDIWGRKPALLGSVVLFAVASLIAALAINMRMLIAARALQGVAGGGLFQLTAITISDIFSLRERALYFGLMGGIWALAGSAGPLIGGAFSELVSWRWCFWINLPVCGLSLALLLLFLDVHNPRTKLRDGLAAIDWFGMFSFLGVSILLLLGLNFGGSVFPWNSATVICLLVIGAVMIGLFLYSEKRAKYPLMPLDTFKLLSNNAVILLAIGHSMVNIGAEYYLPLYFQSVKEASPLRSGILLLPLTCTAAAADVAAGIVIHRTGRYREIIWLGVSLMTLGTGLYIYFWTHTPIAQVIGFQIIAGTGTALLFQTPMLAIHSTIPQADVASATASLGFLRALATSVSVVVGGVIFQNSMGTRQDELARAGITGDLLDQFSSDKAAANVEQVKTLTEPAQRDAVEAAYAYSIRNIFIFYTCLAGLTMLASVFIKQGHMSKEHTETKTGVDNMIKREKEVGTS</sequence>
<dbReference type="Gene3D" id="1.20.1720.10">
    <property type="entry name" value="Multidrug resistance protein D"/>
    <property type="match status" value="1"/>
</dbReference>
<dbReference type="EMBL" id="BOLY01000001">
    <property type="protein sequence ID" value="GIZ36592.1"/>
    <property type="molecule type" value="Genomic_DNA"/>
</dbReference>
<proteinExistence type="inferred from homology"/>
<dbReference type="GeneID" id="68285637"/>
<keyword evidence="13" id="KW-1185">Reference proteome</keyword>
<accession>A0A9P3C888</accession>
<dbReference type="OrthoDB" id="10021397at2759"/>
<feature type="transmembrane region" description="Helical" evidence="10">
    <location>
        <begin position="330"/>
        <end position="353"/>
    </location>
</feature>
<evidence type="ECO:0000256" key="5">
    <source>
        <dbReference type="ARBA" id="ARBA00022692"/>
    </source>
</evidence>
<feature type="transmembrane region" description="Helical" evidence="10">
    <location>
        <begin position="365"/>
        <end position="386"/>
    </location>
</feature>
<dbReference type="Gene3D" id="1.20.1250.20">
    <property type="entry name" value="MFS general substrate transporter like domains"/>
    <property type="match status" value="1"/>
</dbReference>
<dbReference type="FunFam" id="1.20.1720.10:FF:000014">
    <property type="entry name" value="MFS drug transporter, putative"/>
    <property type="match status" value="1"/>
</dbReference>
<dbReference type="GO" id="GO:0022857">
    <property type="term" value="F:transmembrane transporter activity"/>
    <property type="evidence" value="ECO:0007669"/>
    <property type="project" value="InterPro"/>
</dbReference>
<protein>
    <recommendedName>
        <fullName evidence="11">Major facilitator superfamily (MFS) profile domain-containing protein</fullName>
    </recommendedName>
</protein>
<evidence type="ECO:0000256" key="3">
    <source>
        <dbReference type="ARBA" id="ARBA00022448"/>
    </source>
</evidence>
<dbReference type="AlphaFoldDB" id="A0A9P3C888"/>
<feature type="transmembrane region" description="Helical" evidence="10">
    <location>
        <begin position="458"/>
        <end position="479"/>
    </location>
</feature>
<dbReference type="InterPro" id="IPR036259">
    <property type="entry name" value="MFS_trans_sf"/>
</dbReference>
<feature type="transmembrane region" description="Helical" evidence="10">
    <location>
        <begin position="67"/>
        <end position="92"/>
    </location>
</feature>
<feature type="transmembrane region" description="Helical" evidence="10">
    <location>
        <begin position="160"/>
        <end position="179"/>
    </location>
</feature>
<feature type="compositionally biased region" description="Polar residues" evidence="9">
    <location>
        <begin position="12"/>
        <end position="21"/>
    </location>
</feature>
<dbReference type="CDD" id="cd17502">
    <property type="entry name" value="MFS_Azr1_MDR_like"/>
    <property type="match status" value="1"/>
</dbReference>
<evidence type="ECO:0000313" key="12">
    <source>
        <dbReference type="EMBL" id="GIZ36592.1"/>
    </source>
</evidence>
<comment type="similarity">
    <text evidence="2">Belongs to the major facilitator superfamily. TCR/Tet family.</text>
</comment>
<feature type="transmembrane region" description="Helical" evidence="10">
    <location>
        <begin position="255"/>
        <end position="278"/>
    </location>
</feature>
<dbReference type="InterPro" id="IPR020846">
    <property type="entry name" value="MFS_dom"/>
</dbReference>
<name>A0A9P3C888_9PEZI</name>
<feature type="transmembrane region" description="Helical" evidence="10">
    <location>
        <begin position="135"/>
        <end position="154"/>
    </location>
</feature>
<dbReference type="Proteomes" id="UP000825890">
    <property type="component" value="Unassembled WGS sequence"/>
</dbReference>
<feature type="transmembrane region" description="Helical" evidence="10">
    <location>
        <begin position="395"/>
        <end position="413"/>
    </location>
</feature>
<dbReference type="Pfam" id="PF07690">
    <property type="entry name" value="MFS_1"/>
    <property type="match status" value="2"/>
</dbReference>
<evidence type="ECO:0000256" key="8">
    <source>
        <dbReference type="ARBA" id="ARBA00023180"/>
    </source>
</evidence>
<keyword evidence="3" id="KW-0813">Transport</keyword>
<dbReference type="RefSeq" id="XP_044651079.1">
    <property type="nucleotide sequence ID" value="XM_044795144.1"/>
</dbReference>
<feature type="transmembrane region" description="Helical" evidence="10">
    <location>
        <begin position="191"/>
        <end position="211"/>
    </location>
</feature>
<feature type="transmembrane region" description="Helical" evidence="10">
    <location>
        <begin position="104"/>
        <end position="123"/>
    </location>
</feature>
<dbReference type="PANTHER" id="PTHR23501:SF158">
    <property type="entry name" value="TRANSPORTER, PUTATIVE (AFU_ORTHOLOGUE AFUA_5G14490)-RELATED"/>
    <property type="match status" value="1"/>
</dbReference>
<organism evidence="12 13">
    <name type="scientific">Cercospora kikuchii</name>
    <dbReference type="NCBI Taxonomy" id="84275"/>
    <lineage>
        <taxon>Eukaryota</taxon>
        <taxon>Fungi</taxon>
        <taxon>Dikarya</taxon>
        <taxon>Ascomycota</taxon>
        <taxon>Pezizomycotina</taxon>
        <taxon>Dothideomycetes</taxon>
        <taxon>Dothideomycetidae</taxon>
        <taxon>Mycosphaerellales</taxon>
        <taxon>Mycosphaerellaceae</taxon>
        <taxon>Cercospora</taxon>
    </lineage>
</organism>
<keyword evidence="6 10" id="KW-1133">Transmembrane helix</keyword>
<dbReference type="SUPFAM" id="SSF103473">
    <property type="entry name" value="MFS general substrate transporter"/>
    <property type="match status" value="1"/>
</dbReference>
<feature type="transmembrane region" description="Helical" evidence="10">
    <location>
        <begin position="419"/>
        <end position="437"/>
    </location>
</feature>
<evidence type="ECO:0000256" key="1">
    <source>
        <dbReference type="ARBA" id="ARBA00004651"/>
    </source>
</evidence>
<evidence type="ECO:0000256" key="7">
    <source>
        <dbReference type="ARBA" id="ARBA00023136"/>
    </source>
</evidence>
<evidence type="ECO:0000256" key="10">
    <source>
        <dbReference type="SAM" id="Phobius"/>
    </source>
</evidence>
<keyword evidence="7 10" id="KW-0472">Membrane</keyword>
<dbReference type="GO" id="GO:0005886">
    <property type="term" value="C:plasma membrane"/>
    <property type="evidence" value="ECO:0007669"/>
    <property type="project" value="UniProtKB-SubCell"/>
</dbReference>
<feature type="domain" description="Major facilitator superfamily (MFS) profile" evidence="11">
    <location>
        <begin position="70"/>
        <end position="561"/>
    </location>
</feature>
<dbReference type="PROSITE" id="PS50850">
    <property type="entry name" value="MFS"/>
    <property type="match status" value="1"/>
</dbReference>
<comment type="caution">
    <text evidence="12">The sequence shown here is derived from an EMBL/GenBank/DDBJ whole genome shotgun (WGS) entry which is preliminary data.</text>
</comment>
<evidence type="ECO:0000259" key="11">
    <source>
        <dbReference type="PROSITE" id="PS50850"/>
    </source>
</evidence>
<evidence type="ECO:0000256" key="2">
    <source>
        <dbReference type="ARBA" id="ARBA00007520"/>
    </source>
</evidence>
<gene>
    <name evidence="12" type="ORF">CKM354_000006200</name>
</gene>
<dbReference type="InterPro" id="IPR011701">
    <property type="entry name" value="MFS"/>
</dbReference>
<feature type="region of interest" description="Disordered" evidence="9">
    <location>
        <begin position="566"/>
        <end position="585"/>
    </location>
</feature>
<feature type="transmembrane region" description="Helical" evidence="10">
    <location>
        <begin position="290"/>
        <end position="309"/>
    </location>
</feature>
<keyword evidence="8" id="KW-0325">Glycoprotein</keyword>
<evidence type="ECO:0000256" key="6">
    <source>
        <dbReference type="ARBA" id="ARBA00022989"/>
    </source>
</evidence>